<dbReference type="Gene3D" id="3.40.50.620">
    <property type="entry name" value="HUPs"/>
    <property type="match status" value="2"/>
</dbReference>
<dbReference type="Proteomes" id="UP000623608">
    <property type="component" value="Unassembled WGS sequence"/>
</dbReference>
<name>A0A919TWY5_9ACTN</name>
<dbReference type="Pfam" id="PF00582">
    <property type="entry name" value="Usp"/>
    <property type="match status" value="2"/>
</dbReference>
<dbReference type="PANTHER" id="PTHR46268">
    <property type="entry name" value="STRESS RESPONSE PROTEIN NHAX"/>
    <property type="match status" value="1"/>
</dbReference>
<feature type="domain" description="UspA" evidence="2">
    <location>
        <begin position="9"/>
        <end position="117"/>
    </location>
</feature>
<dbReference type="AlphaFoldDB" id="A0A919TWY5"/>
<evidence type="ECO:0000256" key="1">
    <source>
        <dbReference type="ARBA" id="ARBA00008791"/>
    </source>
</evidence>
<dbReference type="InterPro" id="IPR006016">
    <property type="entry name" value="UspA"/>
</dbReference>
<comment type="caution">
    <text evidence="3">The sequence shown here is derived from an EMBL/GenBank/DDBJ whole genome shotgun (WGS) entry which is preliminary data.</text>
</comment>
<evidence type="ECO:0000313" key="3">
    <source>
        <dbReference type="EMBL" id="GIF23362.1"/>
    </source>
</evidence>
<feature type="domain" description="UspA" evidence="2">
    <location>
        <begin position="140"/>
        <end position="270"/>
    </location>
</feature>
<gene>
    <name evidence="3" type="ORF">Ate02nite_60920</name>
</gene>
<evidence type="ECO:0000313" key="4">
    <source>
        <dbReference type="Proteomes" id="UP000623608"/>
    </source>
</evidence>
<dbReference type="PANTHER" id="PTHR46268:SF6">
    <property type="entry name" value="UNIVERSAL STRESS PROTEIN UP12"/>
    <property type="match status" value="1"/>
</dbReference>
<comment type="similarity">
    <text evidence="1">Belongs to the universal stress protein A family.</text>
</comment>
<dbReference type="InterPro" id="IPR014729">
    <property type="entry name" value="Rossmann-like_a/b/a_fold"/>
</dbReference>
<dbReference type="EMBL" id="BOMY01000039">
    <property type="protein sequence ID" value="GIF23362.1"/>
    <property type="molecule type" value="Genomic_DNA"/>
</dbReference>
<proteinExistence type="inferred from homology"/>
<organism evidence="3 4">
    <name type="scientific">Paractinoplanes tereljensis</name>
    <dbReference type="NCBI Taxonomy" id="571912"/>
    <lineage>
        <taxon>Bacteria</taxon>
        <taxon>Bacillati</taxon>
        <taxon>Actinomycetota</taxon>
        <taxon>Actinomycetes</taxon>
        <taxon>Micromonosporales</taxon>
        <taxon>Micromonosporaceae</taxon>
        <taxon>Paractinoplanes</taxon>
    </lineage>
</organism>
<dbReference type="RefSeq" id="WP_203811259.1">
    <property type="nucleotide sequence ID" value="NZ_BOMY01000039.1"/>
</dbReference>
<evidence type="ECO:0000259" key="2">
    <source>
        <dbReference type="Pfam" id="PF00582"/>
    </source>
</evidence>
<reference evidence="3" key="1">
    <citation type="submission" date="2021-01" db="EMBL/GenBank/DDBJ databases">
        <title>Whole genome shotgun sequence of Actinoplanes tereljensis NBRC 105297.</title>
        <authorList>
            <person name="Komaki H."/>
            <person name="Tamura T."/>
        </authorList>
    </citation>
    <scope>NUCLEOTIDE SEQUENCE</scope>
    <source>
        <strain evidence="3">NBRC 105297</strain>
    </source>
</reference>
<accession>A0A919TWY5</accession>
<sequence length="278" mass="29048">MEIYEGAPVVIGIDGSPDTPEVVRVATREAALRHRNLRLVRCVSWPPMGWSTAAGPALRSRRESRSLAGKDLAEAAGLARRLVPEAGVVSEIVDGSPAAQLLAVADGAVMLLVGGRSANTELITRCACPLIVVHGHQDPYGPVVVGVDGSPGCASALDFAAQEACLRNVELIALHTWTGSDGTELNAGLPVSRQFGSGEEEQQRVLAEALGGIAVHFPDLAVQRVVRRGSARRQLLELSYSAQLVVVGGLLPGWVSRQLLLRAGCPAAVVHPAHALGA</sequence>
<dbReference type="SUPFAM" id="SSF52402">
    <property type="entry name" value="Adenine nucleotide alpha hydrolases-like"/>
    <property type="match status" value="2"/>
</dbReference>
<protein>
    <submittedName>
        <fullName evidence="3">Universal stress protein</fullName>
    </submittedName>
</protein>
<keyword evidence="4" id="KW-1185">Reference proteome</keyword>